<accession>A0A4P9THS5</accession>
<feature type="compositionally biased region" description="Gly residues" evidence="2">
    <location>
        <begin position="309"/>
        <end position="325"/>
    </location>
</feature>
<feature type="compositionally biased region" description="Gly residues" evidence="2">
    <location>
        <begin position="342"/>
        <end position="361"/>
    </location>
</feature>
<evidence type="ECO:0000256" key="1">
    <source>
        <dbReference type="SAM" id="Coils"/>
    </source>
</evidence>
<keyword evidence="4" id="KW-1185">Reference proteome</keyword>
<protein>
    <submittedName>
        <fullName evidence="3">Uncharacterized protein</fullName>
    </submittedName>
</protein>
<evidence type="ECO:0000256" key="2">
    <source>
        <dbReference type="SAM" id="MobiDB-lite"/>
    </source>
</evidence>
<feature type="region of interest" description="Disordered" evidence="2">
    <location>
        <begin position="182"/>
        <end position="361"/>
    </location>
</feature>
<evidence type="ECO:0000313" key="3">
    <source>
        <dbReference type="EMBL" id="QCW04337.1"/>
    </source>
</evidence>
<feature type="compositionally biased region" description="Polar residues" evidence="2">
    <location>
        <begin position="255"/>
        <end position="266"/>
    </location>
</feature>
<feature type="coiled-coil region" evidence="1">
    <location>
        <begin position="91"/>
        <end position="144"/>
    </location>
</feature>
<keyword evidence="1" id="KW-0175">Coiled coil</keyword>
<dbReference type="GeneID" id="96157203"/>
<feature type="compositionally biased region" description="Low complexity" evidence="2">
    <location>
        <begin position="326"/>
        <end position="341"/>
    </location>
</feature>
<gene>
    <name evidence="3" type="ORF">FGF80_14345</name>
</gene>
<evidence type="ECO:0000313" key="4">
    <source>
        <dbReference type="Proteomes" id="UP000307562"/>
    </source>
</evidence>
<dbReference type="KEGG" id="npl:FGF80_14345"/>
<reference evidence="4" key="1">
    <citation type="submission" date="2019-05" db="EMBL/GenBank/DDBJ databases">
        <title>Complete Genome Sequence and Methylation Pattern of the Halophilic Archaeon Natrinema pallidum BOL6-1.</title>
        <authorList>
            <person name="DasSarma P."/>
            <person name="DasSarma B.P."/>
            <person name="DasSarma S.L."/>
            <person name="Martinez F.L."/>
            <person name="Guzman D."/>
            <person name="Roberts R.J."/>
            <person name="DasSarma S."/>
        </authorList>
    </citation>
    <scope>NUCLEOTIDE SEQUENCE [LARGE SCALE GENOMIC DNA]</scope>
    <source>
        <strain evidence="4">BOL6-1</strain>
    </source>
</reference>
<dbReference type="RefSeq" id="WP_138654765.1">
    <property type="nucleotide sequence ID" value="NZ_CP040637.1"/>
</dbReference>
<name>A0A4P9THS5_9EURY</name>
<feature type="compositionally biased region" description="Low complexity" evidence="2">
    <location>
        <begin position="205"/>
        <end position="235"/>
    </location>
</feature>
<sequence length="361" mass="34793">MTTTRSVALLAAVVVGFTAAPLASAAAVGSLTGSHALHADHSGTASTNASVGTLLQATAAETKETVETGMFEAAYETADNESRAAIVGDRTTELESQLRSLEAERAELREQRAGLSRGAYRSRLARLTVEIASLERSIERTNTTVADGSIDESDLAELRENATRLRENASAEAGPDVAAVARGLSDSDGAPGVGAGPPDDRGPPADKGASSSDRTPGNGAGTPTEAATGEGTEPGSPHGDDVPGKSGDTGAGSENGESNGDGTANRATGDDGTGPGNAAPGSNGDDNGNVGSSGDGAGSQGSDSAGADTGSGNGHSAGNDDGGSTGPSSAGSGPQGGDRTAGSGGGTGGASGGTDTGRGSR</sequence>
<dbReference type="EMBL" id="CP040637">
    <property type="protein sequence ID" value="QCW04337.1"/>
    <property type="molecule type" value="Genomic_DNA"/>
</dbReference>
<organism evidence="3 4">
    <name type="scientific">Natrinema pallidum</name>
    <dbReference type="NCBI Taxonomy" id="69527"/>
    <lineage>
        <taxon>Archaea</taxon>
        <taxon>Methanobacteriati</taxon>
        <taxon>Methanobacteriota</taxon>
        <taxon>Stenosarchaea group</taxon>
        <taxon>Halobacteria</taxon>
        <taxon>Halobacteriales</taxon>
        <taxon>Natrialbaceae</taxon>
        <taxon>Natrinema</taxon>
    </lineage>
</organism>
<proteinExistence type="predicted"/>
<dbReference type="AlphaFoldDB" id="A0A4P9THS5"/>
<dbReference type="Proteomes" id="UP000307562">
    <property type="component" value="Chromosome"/>
</dbReference>
<feature type="compositionally biased region" description="Low complexity" evidence="2">
    <location>
        <begin position="281"/>
        <end position="290"/>
    </location>
</feature>